<feature type="compositionally biased region" description="Low complexity" evidence="1">
    <location>
        <begin position="51"/>
        <end position="68"/>
    </location>
</feature>
<dbReference type="Gene3D" id="3.40.50.12090">
    <property type="match status" value="1"/>
</dbReference>
<dbReference type="CDD" id="cd06583">
    <property type="entry name" value="PGRP"/>
    <property type="match status" value="1"/>
</dbReference>
<evidence type="ECO:0000313" key="6">
    <source>
        <dbReference type="Proteomes" id="UP000222106"/>
    </source>
</evidence>
<dbReference type="SMART" id="SM00644">
    <property type="entry name" value="Ami_2"/>
    <property type="match status" value="1"/>
</dbReference>
<evidence type="ECO:0000256" key="1">
    <source>
        <dbReference type="SAM" id="MobiDB-lite"/>
    </source>
</evidence>
<dbReference type="Gene3D" id="3.40.80.10">
    <property type="entry name" value="Peptidoglycan recognition protein-like"/>
    <property type="match status" value="1"/>
</dbReference>
<accession>A0A2A9ESC4</accession>
<dbReference type="InterPro" id="IPR036505">
    <property type="entry name" value="Amidase/PGRP_sf"/>
</dbReference>
<dbReference type="PANTHER" id="PTHR30032:SF1">
    <property type="entry name" value="N-ACETYLMURAMOYL-L-ALANINE AMIDASE LYTC"/>
    <property type="match status" value="1"/>
</dbReference>
<feature type="chain" id="PRO_5012608685" evidence="2">
    <location>
        <begin position="18"/>
        <end position="808"/>
    </location>
</feature>
<dbReference type="Proteomes" id="UP000222106">
    <property type="component" value="Unassembled WGS sequence"/>
</dbReference>
<dbReference type="SMART" id="SM00701">
    <property type="entry name" value="PGRP"/>
    <property type="match status" value="1"/>
</dbReference>
<dbReference type="InterPro" id="IPR051922">
    <property type="entry name" value="Bact_Sporulation_Assoc"/>
</dbReference>
<feature type="compositionally biased region" description="Low complexity" evidence="1">
    <location>
        <begin position="14"/>
        <end position="25"/>
    </location>
</feature>
<dbReference type="GO" id="GO:0008270">
    <property type="term" value="F:zinc ion binding"/>
    <property type="evidence" value="ECO:0007669"/>
    <property type="project" value="InterPro"/>
</dbReference>
<dbReference type="InterPro" id="IPR006619">
    <property type="entry name" value="PGRP_domain_met/bac"/>
</dbReference>
<evidence type="ECO:0000259" key="4">
    <source>
        <dbReference type="SMART" id="SM00701"/>
    </source>
</evidence>
<dbReference type="PANTHER" id="PTHR30032">
    <property type="entry name" value="N-ACETYLMURAMOYL-L-ALANINE AMIDASE-RELATED"/>
    <property type="match status" value="1"/>
</dbReference>
<dbReference type="SUPFAM" id="SSF55846">
    <property type="entry name" value="N-acetylmuramoyl-L-alanine amidase-like"/>
    <property type="match status" value="1"/>
</dbReference>
<gene>
    <name evidence="5" type="ORF">ATJ97_3647</name>
</gene>
<dbReference type="InterPro" id="IPR002502">
    <property type="entry name" value="Amidase_domain"/>
</dbReference>
<keyword evidence="2" id="KW-0732">Signal</keyword>
<dbReference type="GO" id="GO:0009253">
    <property type="term" value="P:peptidoglycan catabolic process"/>
    <property type="evidence" value="ECO:0007669"/>
    <property type="project" value="InterPro"/>
</dbReference>
<evidence type="ECO:0000259" key="3">
    <source>
        <dbReference type="SMART" id="SM00644"/>
    </source>
</evidence>
<dbReference type="GO" id="GO:0008745">
    <property type="term" value="F:N-acetylmuramoyl-L-alanine amidase activity"/>
    <property type="evidence" value="ECO:0007669"/>
    <property type="project" value="InterPro"/>
</dbReference>
<keyword evidence="6" id="KW-1185">Reference proteome</keyword>
<feature type="signal peptide" evidence="2">
    <location>
        <begin position="1"/>
        <end position="17"/>
    </location>
</feature>
<sequence length="808" mass="81337">MLLSSALVALSGTTASAALPAAGPSPERWSVEAPPSGAASGPSEAPVPDGTQAPAEATASSETVAAGEADGRSETPAPDEAPESTDAPQSVAPESVAPESVVPESAAAASAPETAVEPVVIPLTDAAGERTEVATSGLEVSVPAGEFSTSSEKAVVGTDAVLTQPIPTEEFLVAGLTWEAGQQLAADAQVFVRVEEDGVWSEWEETSHEEGMTGGSETAAGTDPFVTGGAETIQIRVTGSAAELPDNLAITVLATEALETPAVAAEAPESTPVPVPTVTPAAPGSNAVVPAGMVGASVAASPVATTVVPPRPSMISRAGWGANETQMNWQPTYRALKAAVVHHTAGTNTYSQSEAASVVRGIYYYHAVTRGWGDIGYNFLVDKWGRVYEGRTGSLASPAGMMPQGAHAAPVNNGTVGISAMGDYTKVAVPTAVIDSMTNVLAWQFGRAGLNATTTSGIYSPGTPALVKGVNLPRIFGHMDVSATACPGKDIYGRLATMRTAVAAKTHPPFSLERVDGADRFAVSAATSRANFAPGVAVAYVANGLTSADALTSAPVAAMKDAPVLLTQTGALPASIAGELARLQPRKIVVLGGTGAVSTNVEQQLARYAPTVTRVTGADRYAVSAAVSRENFGAGVAVAYIANGQTSADALSAAPVAGASSAPVLLTQAGGLPAAIRTELARLKPRKIVVLGGTGAVSSTVQEDLARYAPAVERWSGQDRYAVSAAVSASSFAAGAPVVYVANGLTSVDALSGAPVAGMKGAPVLLTQPGALPASVLAELRRLDPRKVVILGGTGAVSSDVEKQLGRL</sequence>
<comment type="caution">
    <text evidence="5">The sequence shown here is derived from an EMBL/GenBank/DDBJ whole genome shotgun (WGS) entry which is preliminary data.</text>
</comment>
<feature type="region of interest" description="Disordered" evidence="1">
    <location>
        <begin position="14"/>
        <end position="114"/>
    </location>
</feature>
<evidence type="ECO:0000313" key="5">
    <source>
        <dbReference type="EMBL" id="PFG41099.1"/>
    </source>
</evidence>
<organism evidence="5 6">
    <name type="scientific">Georgenia soli</name>
    <dbReference type="NCBI Taxonomy" id="638953"/>
    <lineage>
        <taxon>Bacteria</taxon>
        <taxon>Bacillati</taxon>
        <taxon>Actinomycetota</taxon>
        <taxon>Actinomycetes</taxon>
        <taxon>Micrococcales</taxon>
        <taxon>Bogoriellaceae</taxon>
        <taxon>Georgenia</taxon>
    </lineage>
</organism>
<feature type="compositionally biased region" description="Low complexity" evidence="1">
    <location>
        <begin position="90"/>
        <end position="114"/>
    </location>
</feature>
<proteinExistence type="predicted"/>
<protein>
    <submittedName>
        <fullName evidence="5">Putative cell wall-binding protein</fullName>
    </submittedName>
</protein>
<dbReference type="Pfam" id="PF04122">
    <property type="entry name" value="CW_binding_2"/>
    <property type="match status" value="3"/>
</dbReference>
<dbReference type="EMBL" id="PDJI01000004">
    <property type="protein sequence ID" value="PFG41099.1"/>
    <property type="molecule type" value="Genomic_DNA"/>
</dbReference>
<reference evidence="5 6" key="1">
    <citation type="submission" date="2017-10" db="EMBL/GenBank/DDBJ databases">
        <title>Sequencing the genomes of 1000 actinobacteria strains.</title>
        <authorList>
            <person name="Klenk H.-P."/>
        </authorList>
    </citation>
    <scope>NUCLEOTIDE SEQUENCE [LARGE SCALE GENOMIC DNA]</scope>
    <source>
        <strain evidence="5 6">DSM 21838</strain>
    </source>
</reference>
<dbReference type="InterPro" id="IPR007253">
    <property type="entry name" value="Cell_wall-bd_2"/>
</dbReference>
<feature type="domain" description="Peptidoglycan recognition protein family" evidence="4">
    <location>
        <begin position="312"/>
        <end position="454"/>
    </location>
</feature>
<evidence type="ECO:0000256" key="2">
    <source>
        <dbReference type="SAM" id="SignalP"/>
    </source>
</evidence>
<name>A0A2A9ESC4_9MICO</name>
<dbReference type="Pfam" id="PF01510">
    <property type="entry name" value="Amidase_2"/>
    <property type="match status" value="1"/>
</dbReference>
<feature type="domain" description="N-acetylmuramoyl-L-alanine amidase" evidence="3">
    <location>
        <begin position="322"/>
        <end position="488"/>
    </location>
</feature>
<dbReference type="AlphaFoldDB" id="A0A2A9ESC4"/>